<protein>
    <submittedName>
        <fullName evidence="10">Molybdopterin-dependent oxidoreductase</fullName>
    </submittedName>
</protein>
<keyword evidence="8" id="KW-0411">Iron-sulfur</keyword>
<dbReference type="GO" id="GO:0030288">
    <property type="term" value="C:outer membrane-bounded periplasmic space"/>
    <property type="evidence" value="ECO:0007669"/>
    <property type="project" value="TreeGrafter"/>
</dbReference>
<evidence type="ECO:0000256" key="7">
    <source>
        <dbReference type="ARBA" id="ARBA00023004"/>
    </source>
</evidence>
<dbReference type="EMBL" id="WSRR01000025">
    <property type="protein sequence ID" value="MVX61582.1"/>
    <property type="molecule type" value="Genomic_DNA"/>
</dbReference>
<dbReference type="Gene3D" id="2.40.40.20">
    <property type="match status" value="1"/>
</dbReference>
<dbReference type="PANTHER" id="PTHR43742:SF3">
    <property type="entry name" value="DIMETHYL SULFOXIDE REDUCTASE DMSA"/>
    <property type="match status" value="1"/>
</dbReference>
<dbReference type="InterPro" id="IPR006656">
    <property type="entry name" value="Mopterin_OxRdtase"/>
</dbReference>
<evidence type="ECO:0000256" key="4">
    <source>
        <dbReference type="ARBA" id="ARBA00022723"/>
    </source>
</evidence>
<evidence type="ECO:0000259" key="9">
    <source>
        <dbReference type="PROSITE" id="PS51669"/>
    </source>
</evidence>
<evidence type="ECO:0000313" key="10">
    <source>
        <dbReference type="EMBL" id="MVX61582.1"/>
    </source>
</evidence>
<dbReference type="PROSITE" id="PS51669">
    <property type="entry name" value="4FE4S_MOW_BIS_MGD"/>
    <property type="match status" value="1"/>
</dbReference>
<comment type="similarity">
    <text evidence="2">Belongs to the prokaryotic molybdopterin-containing oxidoreductase family.</text>
</comment>
<evidence type="ECO:0000256" key="8">
    <source>
        <dbReference type="ARBA" id="ARBA00023014"/>
    </source>
</evidence>
<dbReference type="Pfam" id="PF00384">
    <property type="entry name" value="Molybdopterin"/>
    <property type="match status" value="1"/>
</dbReference>
<dbReference type="Gene3D" id="2.20.25.90">
    <property type="entry name" value="ADC-like domains"/>
    <property type="match status" value="1"/>
</dbReference>
<dbReference type="Proteomes" id="UP000463388">
    <property type="component" value="Unassembled WGS sequence"/>
</dbReference>
<dbReference type="GO" id="GO:0009055">
    <property type="term" value="F:electron transfer activity"/>
    <property type="evidence" value="ECO:0007669"/>
    <property type="project" value="TreeGrafter"/>
</dbReference>
<dbReference type="InterPro" id="IPR006963">
    <property type="entry name" value="Mopterin_OxRdtase_4Fe-4S_dom"/>
</dbReference>
<sequence>MLSCGQAGRSLYWDALKAAASIDTSPATRARRKRGEAMSNTIAADGRRLTRRSFLAATAAGAAAAGLASLTGCAPQPSASGSLAETGDQAPIDEGTWIAAACWDNCGGRCVNRVLVRNGEVVRQGSETSHEDSFGWLQQRGCPRGRARAQQVYGEDRVKFPLKRKHWQPGGGENARGDLRGTDEWEQISWDEALGYIAQEAERIYRDFGPTAVIGTKALAVGKILHQLGGHVNLSDTSSAGTYSFNLGPLGLPSQDLGKLNDRFDNKNAETIVLMGGNSAWSSGGSTMNNFNEAVDAGVQFVYVGPSYNATAAYFDARWIPVLPGTDTAFMLGVCYEMLAQGVADLDFLHTYCVGFDAESMPADATTDEHFRGYLEGAYDGVPKTAAWASALCGTPVDDIVWFAETIGRDHAVMLMHNYALARCNGADNVPQLFMTMGAMGAHFGKSGHACGGAYKTYAGAGGPELVTMGKTGLPATKNPVADTMPEPLMWQCIQEGRYNSTGAAYGTEFNAETIKEADFKWLCVEGRNTLQTAVGTMAAMEAIKKLDFVTDVAYTFDTTARFADIVLPCATEWERVGGFPGHQRSRETLVVYNQVTEPLWEAKTEFEIGRALAQKLGMNPDELWPISEKQAFFNQIATSTYLTPGGETAPLVTITADDIAEWGVDGEPQEGDIALADFLAAGCYTVKRSEGDAYSFIGYADFVADPTANPLPSPSGKFEIYSQYKADTLNAMGYSPVGTYKPYPNYVESPEGREGTFRDREVGGEASEYPFIMYNPHYLRRAHGVMDSSPWLREAWANPVFLNAVDATARDIADGDTVRLFNAHGATLRTATLTETIMPGCVALPHGAWLNYDADAGVDRGGMDNVLCGQVTSGMGTSGYNNYNCNYEKYDGEALVPDCELPQRAVEVA</sequence>
<keyword evidence="4" id="KW-0479">Metal-binding</keyword>
<organism evidence="10 11">
    <name type="scientific">Adlercreutzia mucosicola</name>
    <dbReference type="NCBI Taxonomy" id="580026"/>
    <lineage>
        <taxon>Bacteria</taxon>
        <taxon>Bacillati</taxon>
        <taxon>Actinomycetota</taxon>
        <taxon>Coriobacteriia</taxon>
        <taxon>Eggerthellales</taxon>
        <taxon>Eggerthellaceae</taxon>
        <taxon>Adlercreutzia</taxon>
    </lineage>
</organism>
<dbReference type="AlphaFoldDB" id="A0A6N8JPQ2"/>
<dbReference type="InterPro" id="IPR019546">
    <property type="entry name" value="TAT_signal_bac_arc"/>
</dbReference>
<keyword evidence="3" id="KW-0500">Molybdenum</keyword>
<dbReference type="Pfam" id="PF04879">
    <property type="entry name" value="Molybdop_Fe4S4"/>
    <property type="match status" value="1"/>
</dbReference>
<keyword evidence="6" id="KW-0560">Oxidoreductase</keyword>
<dbReference type="Gene3D" id="3.40.228.10">
    <property type="entry name" value="Dimethylsulfoxide Reductase, domain 2"/>
    <property type="match status" value="1"/>
</dbReference>
<evidence type="ECO:0000256" key="6">
    <source>
        <dbReference type="ARBA" id="ARBA00023002"/>
    </source>
</evidence>
<dbReference type="GO" id="GO:0043546">
    <property type="term" value="F:molybdopterin cofactor binding"/>
    <property type="evidence" value="ECO:0007669"/>
    <property type="project" value="InterPro"/>
</dbReference>
<evidence type="ECO:0000256" key="2">
    <source>
        <dbReference type="ARBA" id="ARBA00010312"/>
    </source>
</evidence>
<evidence type="ECO:0000256" key="1">
    <source>
        <dbReference type="ARBA" id="ARBA00001942"/>
    </source>
</evidence>
<dbReference type="InterPro" id="IPR006657">
    <property type="entry name" value="MoPterin_dinucl-bd_dom"/>
</dbReference>
<name>A0A6N8JPQ2_9ACTN</name>
<evidence type="ECO:0000313" key="11">
    <source>
        <dbReference type="Proteomes" id="UP000463388"/>
    </source>
</evidence>
<dbReference type="PANTHER" id="PTHR43742">
    <property type="entry name" value="TRIMETHYLAMINE-N-OXIDE REDUCTASE"/>
    <property type="match status" value="1"/>
</dbReference>
<accession>A0A6N8JPQ2</accession>
<gene>
    <name evidence="10" type="ORF">GKZ27_08985</name>
</gene>
<dbReference type="Gene3D" id="3.40.50.740">
    <property type="match status" value="2"/>
</dbReference>
<dbReference type="GO" id="GO:0051536">
    <property type="term" value="F:iron-sulfur cluster binding"/>
    <property type="evidence" value="ECO:0007669"/>
    <property type="project" value="UniProtKB-KW"/>
</dbReference>
<dbReference type="InterPro" id="IPR006311">
    <property type="entry name" value="TAT_signal"/>
</dbReference>
<dbReference type="GO" id="GO:0016491">
    <property type="term" value="F:oxidoreductase activity"/>
    <property type="evidence" value="ECO:0007669"/>
    <property type="project" value="UniProtKB-KW"/>
</dbReference>
<evidence type="ECO:0000256" key="5">
    <source>
        <dbReference type="ARBA" id="ARBA00022729"/>
    </source>
</evidence>
<proteinExistence type="inferred from homology"/>
<comment type="caution">
    <text evidence="10">The sequence shown here is derived from an EMBL/GenBank/DDBJ whole genome shotgun (WGS) entry which is preliminary data.</text>
</comment>
<keyword evidence="7" id="KW-0408">Iron</keyword>
<dbReference type="PROSITE" id="PS51318">
    <property type="entry name" value="TAT"/>
    <property type="match status" value="1"/>
</dbReference>
<feature type="domain" description="4Fe-4S Mo/W bis-MGD-type" evidence="9">
    <location>
        <begin position="95"/>
        <end position="156"/>
    </location>
</feature>
<dbReference type="GO" id="GO:0009061">
    <property type="term" value="P:anaerobic respiration"/>
    <property type="evidence" value="ECO:0007669"/>
    <property type="project" value="TreeGrafter"/>
</dbReference>
<evidence type="ECO:0000256" key="3">
    <source>
        <dbReference type="ARBA" id="ARBA00022505"/>
    </source>
</evidence>
<dbReference type="PROSITE" id="PS00932">
    <property type="entry name" value="MOLYBDOPTERIN_PROK_3"/>
    <property type="match status" value="1"/>
</dbReference>
<keyword evidence="5" id="KW-0732">Signal</keyword>
<dbReference type="InterPro" id="IPR009010">
    <property type="entry name" value="Asp_de-COase-like_dom_sf"/>
</dbReference>
<keyword evidence="11" id="KW-1185">Reference proteome</keyword>
<dbReference type="SUPFAM" id="SSF50692">
    <property type="entry name" value="ADC-like"/>
    <property type="match status" value="1"/>
</dbReference>
<reference evidence="10 11" key="1">
    <citation type="submission" date="2019-12" db="EMBL/GenBank/DDBJ databases">
        <title>Microbes associate with the intestines of laboratory mice.</title>
        <authorList>
            <person name="Navarre W."/>
            <person name="Wong E."/>
        </authorList>
    </citation>
    <scope>NUCLEOTIDE SEQUENCE [LARGE SCALE GENOMIC DNA]</scope>
    <source>
        <strain evidence="10 11">NM66_B29</strain>
    </source>
</reference>
<dbReference type="SUPFAM" id="SSF53706">
    <property type="entry name" value="Formate dehydrogenase/DMSO reductase, domains 1-3"/>
    <property type="match status" value="1"/>
</dbReference>
<dbReference type="Pfam" id="PF01568">
    <property type="entry name" value="Molydop_binding"/>
    <property type="match status" value="1"/>
</dbReference>
<dbReference type="InterPro" id="IPR050612">
    <property type="entry name" value="Prok_Mopterin_Oxidored"/>
</dbReference>
<comment type="cofactor">
    <cofactor evidence="1">
        <name>Mo-bis(molybdopterin guanine dinucleotide)</name>
        <dbReference type="ChEBI" id="CHEBI:60539"/>
    </cofactor>
</comment>
<dbReference type="GO" id="GO:0030151">
    <property type="term" value="F:molybdenum ion binding"/>
    <property type="evidence" value="ECO:0007669"/>
    <property type="project" value="TreeGrafter"/>
</dbReference>
<dbReference type="InterPro" id="IPR006655">
    <property type="entry name" value="Mopterin_OxRdtase_prok_CS"/>
</dbReference>
<dbReference type="NCBIfam" id="TIGR01409">
    <property type="entry name" value="TAT_signal_seq"/>
    <property type="match status" value="1"/>
</dbReference>